<reference evidence="2" key="1">
    <citation type="submission" date="2016-11" db="UniProtKB">
        <authorList>
            <consortium name="WormBaseParasite"/>
        </authorList>
    </citation>
    <scope>IDENTIFICATION</scope>
</reference>
<dbReference type="AlphaFoldDB" id="A0A1I8JBK3"/>
<dbReference type="WBParaSite" id="maker-uti_cns_0046807-snap-gene-0.6-mRNA-1">
    <property type="protein sequence ID" value="maker-uti_cns_0046807-snap-gene-0.6-mRNA-1"/>
    <property type="gene ID" value="maker-uti_cns_0046807-snap-gene-0.6"/>
</dbReference>
<evidence type="ECO:0000313" key="2">
    <source>
        <dbReference type="WBParaSite" id="maker-uti_cns_0046807-snap-gene-0.6-mRNA-1"/>
    </source>
</evidence>
<accession>A0A1I8JBK3</accession>
<evidence type="ECO:0000313" key="1">
    <source>
        <dbReference type="Proteomes" id="UP000095280"/>
    </source>
</evidence>
<organism evidence="1 2">
    <name type="scientific">Macrostomum lignano</name>
    <dbReference type="NCBI Taxonomy" id="282301"/>
    <lineage>
        <taxon>Eukaryota</taxon>
        <taxon>Metazoa</taxon>
        <taxon>Spiralia</taxon>
        <taxon>Lophotrochozoa</taxon>
        <taxon>Platyhelminthes</taxon>
        <taxon>Rhabditophora</taxon>
        <taxon>Macrostomorpha</taxon>
        <taxon>Macrostomida</taxon>
        <taxon>Macrostomidae</taxon>
        <taxon>Macrostomum</taxon>
    </lineage>
</organism>
<proteinExistence type="predicted"/>
<name>A0A1I8JBK3_9PLAT</name>
<sequence length="40" mass="4461">MPRLSGGPACRWKCRRASGAGEFPVRTFWPPTRIRETTAG</sequence>
<dbReference type="Proteomes" id="UP000095280">
    <property type="component" value="Unplaced"/>
</dbReference>
<keyword evidence="1" id="KW-1185">Reference proteome</keyword>
<protein>
    <submittedName>
        <fullName evidence="2">Uncharacterized protein</fullName>
    </submittedName>
</protein>